<keyword evidence="1" id="KW-1133">Transmembrane helix</keyword>
<dbReference type="AlphaFoldDB" id="A0AAN7Z1T1"/>
<accession>A0AAN7Z1T1</accession>
<sequence length="85" mass="9472">MSYVALDALAYFALVTIVIWLHDKVGLWTSFTIRYLIYPVLAGLHFTGFWINGHECSHGALSKSGTVNNIIGMIRHSALLAPYYA</sequence>
<comment type="caution">
    <text evidence="2">The sequence shown here is derived from an EMBL/GenBank/DDBJ whole genome shotgun (WGS) entry which is preliminary data.</text>
</comment>
<evidence type="ECO:0000256" key="1">
    <source>
        <dbReference type="SAM" id="Phobius"/>
    </source>
</evidence>
<evidence type="ECO:0000313" key="2">
    <source>
        <dbReference type="EMBL" id="KAK5626717.1"/>
    </source>
</evidence>
<dbReference type="Proteomes" id="UP001305414">
    <property type="component" value="Unassembled WGS sequence"/>
</dbReference>
<reference evidence="2 3" key="1">
    <citation type="submission" date="2023-10" db="EMBL/GenBank/DDBJ databases">
        <title>Draft genome sequence of Xylaria bambusicola isolate GMP-LS, the root and basal stem rot pathogen of sugarcane in Indonesia.</title>
        <authorList>
            <person name="Selvaraj P."/>
            <person name="Muralishankar V."/>
            <person name="Muruganantham S."/>
            <person name="Sp S."/>
            <person name="Haryani S."/>
            <person name="Lau K.J.X."/>
            <person name="Naqvi N.I."/>
        </authorList>
    </citation>
    <scope>NUCLEOTIDE SEQUENCE [LARGE SCALE GENOMIC DNA]</scope>
    <source>
        <strain evidence="2">GMP-LS</strain>
    </source>
</reference>
<feature type="transmembrane region" description="Helical" evidence="1">
    <location>
        <begin position="6"/>
        <end position="23"/>
    </location>
</feature>
<keyword evidence="1" id="KW-0812">Transmembrane</keyword>
<proteinExistence type="predicted"/>
<name>A0AAN7Z1T1_9PEZI</name>
<keyword evidence="1" id="KW-0472">Membrane</keyword>
<protein>
    <recommendedName>
        <fullName evidence="4">Fatty acid desaturase domain-containing protein</fullName>
    </recommendedName>
</protein>
<evidence type="ECO:0000313" key="3">
    <source>
        <dbReference type="Proteomes" id="UP001305414"/>
    </source>
</evidence>
<evidence type="ECO:0008006" key="4">
    <source>
        <dbReference type="Google" id="ProtNLM"/>
    </source>
</evidence>
<keyword evidence="3" id="KW-1185">Reference proteome</keyword>
<dbReference type="PANTHER" id="PTHR32100">
    <property type="entry name" value="OMEGA-6 FATTY ACID DESATURASE, CHLOROPLASTIC"/>
    <property type="match status" value="1"/>
</dbReference>
<organism evidence="2 3">
    <name type="scientific">Xylaria bambusicola</name>
    <dbReference type="NCBI Taxonomy" id="326684"/>
    <lineage>
        <taxon>Eukaryota</taxon>
        <taxon>Fungi</taxon>
        <taxon>Dikarya</taxon>
        <taxon>Ascomycota</taxon>
        <taxon>Pezizomycotina</taxon>
        <taxon>Sordariomycetes</taxon>
        <taxon>Xylariomycetidae</taxon>
        <taxon>Xylariales</taxon>
        <taxon>Xylariaceae</taxon>
        <taxon>Xylaria</taxon>
    </lineage>
</organism>
<gene>
    <name evidence="2" type="ORF">RRF57_002432</name>
</gene>
<dbReference type="InterPro" id="IPR012171">
    <property type="entry name" value="Fatty_acid_desaturase"/>
</dbReference>
<dbReference type="EMBL" id="JAWHQM010000004">
    <property type="protein sequence ID" value="KAK5626717.1"/>
    <property type="molecule type" value="Genomic_DNA"/>
</dbReference>
<feature type="transmembrane region" description="Helical" evidence="1">
    <location>
        <begin position="35"/>
        <end position="53"/>
    </location>
</feature>
<dbReference type="GO" id="GO:0016491">
    <property type="term" value="F:oxidoreductase activity"/>
    <property type="evidence" value="ECO:0007669"/>
    <property type="project" value="InterPro"/>
</dbReference>